<accession>A0A183JUB0</accession>
<sequence length="41" mass="4583">MRLCERAFLGGRRDSTVDVLIRMDSTTETVPLDSVADNERG</sequence>
<evidence type="ECO:0000313" key="2">
    <source>
        <dbReference type="Proteomes" id="UP000279833"/>
    </source>
</evidence>
<proteinExistence type="predicted"/>
<evidence type="ECO:0000313" key="3">
    <source>
        <dbReference type="WBParaSite" id="SCUD_0000630101-mRNA-1"/>
    </source>
</evidence>
<protein>
    <submittedName>
        <fullName evidence="3">Protein-serine/threonine phosphatase</fullName>
    </submittedName>
</protein>
<dbReference type="AlphaFoldDB" id="A0A183JUB0"/>
<dbReference type="Proteomes" id="UP000279833">
    <property type="component" value="Unassembled WGS sequence"/>
</dbReference>
<organism evidence="3">
    <name type="scientific">Schistosoma curassoni</name>
    <dbReference type="NCBI Taxonomy" id="6186"/>
    <lineage>
        <taxon>Eukaryota</taxon>
        <taxon>Metazoa</taxon>
        <taxon>Spiralia</taxon>
        <taxon>Lophotrochozoa</taxon>
        <taxon>Platyhelminthes</taxon>
        <taxon>Trematoda</taxon>
        <taxon>Digenea</taxon>
        <taxon>Strigeidida</taxon>
        <taxon>Schistosomatoidea</taxon>
        <taxon>Schistosomatidae</taxon>
        <taxon>Schistosoma</taxon>
    </lineage>
</organism>
<dbReference type="EMBL" id="UZAK01013307">
    <property type="protein sequence ID" value="VDP02785.1"/>
    <property type="molecule type" value="Genomic_DNA"/>
</dbReference>
<name>A0A183JUB0_9TREM</name>
<dbReference type="WBParaSite" id="SCUD_0000630101-mRNA-1">
    <property type="protein sequence ID" value="SCUD_0000630101-mRNA-1"/>
    <property type="gene ID" value="SCUD_0000630101"/>
</dbReference>
<reference evidence="1 2" key="2">
    <citation type="submission" date="2018-11" db="EMBL/GenBank/DDBJ databases">
        <authorList>
            <consortium name="Pathogen Informatics"/>
        </authorList>
    </citation>
    <scope>NUCLEOTIDE SEQUENCE [LARGE SCALE GENOMIC DNA]</scope>
    <source>
        <strain evidence="1">Dakar</strain>
        <strain evidence="2">Dakar, Senegal</strain>
    </source>
</reference>
<gene>
    <name evidence="1" type="ORF">SCUD_LOCUS6300</name>
</gene>
<evidence type="ECO:0000313" key="1">
    <source>
        <dbReference type="EMBL" id="VDP02785.1"/>
    </source>
</evidence>
<keyword evidence="2" id="KW-1185">Reference proteome</keyword>
<reference evidence="3" key="1">
    <citation type="submission" date="2016-06" db="UniProtKB">
        <authorList>
            <consortium name="WormBaseParasite"/>
        </authorList>
    </citation>
    <scope>IDENTIFICATION</scope>
</reference>